<keyword evidence="1" id="KW-0812">Transmembrane</keyword>
<dbReference type="AlphaFoldDB" id="A0A2K8QIP6"/>
<keyword evidence="1" id="KW-1133">Transmembrane helix</keyword>
<dbReference type="Proteomes" id="UP000231901">
    <property type="component" value="Chromosome"/>
</dbReference>
<proteinExistence type="predicted"/>
<evidence type="ECO:0000313" key="2">
    <source>
        <dbReference type="EMBL" id="ATZ92610.1"/>
    </source>
</evidence>
<reference evidence="3" key="1">
    <citation type="journal article" date="2018" name="Genome Announc.">
        <title>Complete genome sequence of a Dickeya fangzhongdai type strain causing bleeding canker of pear tree trunks.</title>
        <authorList>
            <person name="Zhao Y."/>
            <person name="Tian Y."/>
            <person name="Li X."/>
            <person name="Hu B."/>
        </authorList>
    </citation>
    <scope>NUCLEOTIDE SEQUENCE [LARGE SCALE GENOMIC DNA]</scope>
    <source>
        <strain evidence="3">DSM 101947</strain>
    </source>
</reference>
<name>A0A2K8QIP6_9GAMM</name>
<keyword evidence="1" id="KW-0472">Membrane</keyword>
<organism evidence="2 3">
    <name type="scientific">Dickeya fangzhongdai</name>
    <dbReference type="NCBI Taxonomy" id="1778540"/>
    <lineage>
        <taxon>Bacteria</taxon>
        <taxon>Pseudomonadati</taxon>
        <taxon>Pseudomonadota</taxon>
        <taxon>Gammaproteobacteria</taxon>
        <taxon>Enterobacterales</taxon>
        <taxon>Pectobacteriaceae</taxon>
        <taxon>Dickeya</taxon>
    </lineage>
</organism>
<dbReference type="EMBL" id="CP025003">
    <property type="protein sequence ID" value="ATZ92610.1"/>
    <property type="molecule type" value="Genomic_DNA"/>
</dbReference>
<sequence>MPPFCRPNYLGHIPVILQVAGVLAALLGPFHGPRPFGAAASSVQIGLRQFVTHPSHLLM</sequence>
<keyword evidence="3" id="KW-1185">Reference proteome</keyword>
<dbReference type="KEGG" id="dfn:CVE23_00600"/>
<accession>A0A2K8QIP6</accession>
<evidence type="ECO:0000313" key="3">
    <source>
        <dbReference type="Proteomes" id="UP000231901"/>
    </source>
</evidence>
<evidence type="ECO:0000256" key="1">
    <source>
        <dbReference type="SAM" id="Phobius"/>
    </source>
</evidence>
<gene>
    <name evidence="2" type="ORF">CVE23_00600</name>
</gene>
<feature type="transmembrane region" description="Helical" evidence="1">
    <location>
        <begin position="12"/>
        <end position="30"/>
    </location>
</feature>
<protein>
    <submittedName>
        <fullName evidence="2">Uncharacterized protein</fullName>
    </submittedName>
</protein>